<evidence type="ECO:0000313" key="6">
    <source>
        <dbReference type="Proteomes" id="UP001154266"/>
    </source>
</evidence>
<dbReference type="InterPro" id="IPR050309">
    <property type="entry name" value="Type-B_Carboxylest/Lipase"/>
</dbReference>
<dbReference type="Gene3D" id="3.40.50.1820">
    <property type="entry name" value="alpha/beta hydrolase"/>
    <property type="match status" value="1"/>
</dbReference>
<dbReference type="Pfam" id="PF00135">
    <property type="entry name" value="COesterase"/>
    <property type="match status" value="1"/>
</dbReference>
<keyword evidence="6" id="KW-1185">Reference proteome</keyword>
<evidence type="ECO:0000256" key="1">
    <source>
        <dbReference type="ARBA" id="ARBA00005964"/>
    </source>
</evidence>
<comment type="caution">
    <text evidence="5">The sequence shown here is derived from an EMBL/GenBank/DDBJ whole genome shotgun (WGS) entry which is preliminary data.</text>
</comment>
<dbReference type="EC" id="3.1.1.-" evidence="3"/>
<dbReference type="EMBL" id="JAKZMO010000009">
    <property type="protein sequence ID" value="MDG5483605.1"/>
    <property type="molecule type" value="Genomic_DNA"/>
</dbReference>
<evidence type="ECO:0000256" key="2">
    <source>
        <dbReference type="ARBA" id="ARBA00022801"/>
    </source>
</evidence>
<reference evidence="5" key="1">
    <citation type="journal article" date="2023" name="Environ. Microbiol.">
        <title>The 2-methylpropene degradation pathway in Mycobacteriaceae family strains.</title>
        <authorList>
            <person name="Helbich S."/>
            <person name="Barrantes I."/>
            <person name="Dos Anjos Borges L.G."/>
            <person name="Pieper D.H."/>
            <person name="Vainshtein Y."/>
            <person name="Sohn K."/>
            <person name="Engesser K.H."/>
        </authorList>
    </citation>
    <scope>NUCLEOTIDE SEQUENCE</scope>
    <source>
        <strain evidence="5">IBE100</strain>
    </source>
</reference>
<organism evidence="5 6">
    <name type="scientific">Mycolicibacterium gadium</name>
    <name type="common">Mycobacterium gadium</name>
    <dbReference type="NCBI Taxonomy" id="1794"/>
    <lineage>
        <taxon>Bacteria</taxon>
        <taxon>Bacillati</taxon>
        <taxon>Actinomycetota</taxon>
        <taxon>Actinomycetes</taxon>
        <taxon>Mycobacteriales</taxon>
        <taxon>Mycobacteriaceae</taxon>
        <taxon>Mycolicibacterium</taxon>
    </lineage>
</organism>
<dbReference type="SUPFAM" id="SSF53474">
    <property type="entry name" value="alpha/beta-Hydrolases"/>
    <property type="match status" value="1"/>
</dbReference>
<dbReference type="Proteomes" id="UP001154266">
    <property type="component" value="Unassembled WGS sequence"/>
</dbReference>
<keyword evidence="2 3" id="KW-0378">Hydrolase</keyword>
<dbReference type="PANTHER" id="PTHR11559">
    <property type="entry name" value="CARBOXYLESTERASE"/>
    <property type="match status" value="1"/>
</dbReference>
<dbReference type="InterPro" id="IPR002018">
    <property type="entry name" value="CarbesteraseB"/>
</dbReference>
<proteinExistence type="inferred from homology"/>
<comment type="similarity">
    <text evidence="1 3">Belongs to the type-B carboxylesterase/lipase family.</text>
</comment>
<dbReference type="InterPro" id="IPR029058">
    <property type="entry name" value="AB_hydrolase_fold"/>
</dbReference>
<accession>A0ABT6GQQ2</accession>
<protein>
    <recommendedName>
        <fullName evidence="3">Carboxylic ester hydrolase</fullName>
        <ecNumber evidence="3">3.1.1.-</ecNumber>
    </recommendedName>
</protein>
<evidence type="ECO:0000256" key="3">
    <source>
        <dbReference type="RuleBase" id="RU361235"/>
    </source>
</evidence>
<evidence type="ECO:0000313" key="5">
    <source>
        <dbReference type="EMBL" id="MDG5483605.1"/>
    </source>
</evidence>
<evidence type="ECO:0000259" key="4">
    <source>
        <dbReference type="Pfam" id="PF00135"/>
    </source>
</evidence>
<dbReference type="InterPro" id="IPR019826">
    <property type="entry name" value="Carboxylesterase_B_AS"/>
</dbReference>
<dbReference type="RefSeq" id="WP_170311112.1">
    <property type="nucleotide sequence ID" value="NZ_DAIQXI010000006.1"/>
</dbReference>
<feature type="domain" description="Carboxylesterase type B" evidence="4">
    <location>
        <begin position="25"/>
        <end position="315"/>
    </location>
</feature>
<sequence>MSLRRVDLSTGPALIEDDGVLVRARGVPYASASRFVSPTSPTNWDEPRELTVRGPVCPQLPSRLLFVTGPVTEGLQYSEDCQVLSVTAPSDADGLPVMVWFHGGAYVSGGGESSNYDPDNLVGEGRVVVVTVSYRLGILGYCTPLGVDEDNLGLRDQLLALRWIHDNIAAFGGDPARVTLFGQSAGGDSVYSLMLSEAADGLYSRAIIQSAPLDMREGRDEMTAAMRAAAAESLGDTDPFAAGVEDLHRAQVAALVAAQPFGLVSGMAFGPMLGVDPLPPAGEVSARIAHVARKVDLLVGCTRLDAAPFVEINPRASRLRALGPFAKPAARVASATMTRQIFSGPAGRFAGRWRSEGGRAAVYRLDWSPRRAPLGACHCMDLPLLLGTVSAWAGAPMLGPHPNSVDHELAVRMRALWSRFAYHGVDALGTERLRLGA</sequence>
<gene>
    <name evidence="5" type="ORF">MNO81_12465</name>
</gene>
<dbReference type="PROSITE" id="PS00122">
    <property type="entry name" value="CARBOXYLESTERASE_B_1"/>
    <property type="match status" value="1"/>
</dbReference>
<name>A0ABT6GQQ2_MYCGU</name>